<evidence type="ECO:0000256" key="8">
    <source>
        <dbReference type="ARBA" id="ARBA00023136"/>
    </source>
</evidence>
<keyword evidence="8" id="KW-0472">Membrane</keyword>
<keyword evidence="7" id="KW-1133">Transmembrane helix</keyword>
<comment type="subcellular location">
    <subcellularLocation>
        <location evidence="1">Cell inner membrane</location>
        <topology evidence="1">Single-pass membrane protein</topology>
    </subcellularLocation>
</comment>
<protein>
    <recommendedName>
        <fullName evidence="2">Type II secretion system protein H</fullName>
    </recommendedName>
    <alternativeName>
        <fullName evidence="10">General secretion pathway protein H</fullName>
    </alternativeName>
</protein>
<evidence type="ECO:0000256" key="6">
    <source>
        <dbReference type="ARBA" id="ARBA00022692"/>
    </source>
</evidence>
<dbReference type="SUPFAM" id="SSF54523">
    <property type="entry name" value="Pili subunits"/>
    <property type="match status" value="1"/>
</dbReference>
<comment type="caution">
    <text evidence="12">The sequence shown here is derived from an EMBL/GenBank/DDBJ whole genome shotgun (WGS) entry which is preliminary data.</text>
</comment>
<keyword evidence="4" id="KW-0488">Methylation</keyword>
<organism evidence="12 13">
    <name type="scientific">Acinetobacter guillouiae NIPH 991</name>
    <dbReference type="NCBI Taxonomy" id="1217656"/>
    <lineage>
        <taxon>Bacteria</taxon>
        <taxon>Pseudomonadati</taxon>
        <taxon>Pseudomonadota</taxon>
        <taxon>Gammaproteobacteria</taxon>
        <taxon>Moraxellales</taxon>
        <taxon>Moraxellaceae</taxon>
        <taxon>Acinetobacter</taxon>
    </lineage>
</organism>
<dbReference type="PATRIC" id="fig|1217656.3.peg.1235"/>
<evidence type="ECO:0000256" key="3">
    <source>
        <dbReference type="ARBA" id="ARBA00022475"/>
    </source>
</evidence>
<dbReference type="NCBIfam" id="TIGR02532">
    <property type="entry name" value="IV_pilin_GFxxxE"/>
    <property type="match status" value="1"/>
</dbReference>
<gene>
    <name evidence="12" type="ORF">F964_01267</name>
</gene>
<dbReference type="HOGENOM" id="CLU_084761_2_1_6"/>
<evidence type="ECO:0000256" key="4">
    <source>
        <dbReference type="ARBA" id="ARBA00022481"/>
    </source>
</evidence>
<reference evidence="12 13" key="1">
    <citation type="submission" date="2013-02" db="EMBL/GenBank/DDBJ databases">
        <title>The Genome Sequence of Acinetobacter guillouiae NIPH 991.</title>
        <authorList>
            <consortium name="The Broad Institute Genome Sequencing Platform"/>
            <consortium name="The Broad Institute Genome Sequencing Center for Infectious Disease"/>
            <person name="Cerqueira G."/>
            <person name="Feldgarden M."/>
            <person name="Courvalin P."/>
            <person name="Perichon B."/>
            <person name="Grillot-Courvalin C."/>
            <person name="Clermont D."/>
            <person name="Rocha E."/>
            <person name="Yoon E.-J."/>
            <person name="Nemec A."/>
            <person name="Walker B."/>
            <person name="Young S.K."/>
            <person name="Zeng Q."/>
            <person name="Gargeya S."/>
            <person name="Fitzgerald M."/>
            <person name="Haas B."/>
            <person name="Abouelleil A."/>
            <person name="Alvarado L."/>
            <person name="Arachchi H.M."/>
            <person name="Berlin A.M."/>
            <person name="Chapman S.B."/>
            <person name="Dewar J."/>
            <person name="Goldberg J."/>
            <person name="Griggs A."/>
            <person name="Gujja S."/>
            <person name="Hansen M."/>
            <person name="Howarth C."/>
            <person name="Imamovic A."/>
            <person name="Larimer J."/>
            <person name="McCowan C."/>
            <person name="Murphy C."/>
            <person name="Neiman D."/>
            <person name="Pearson M."/>
            <person name="Priest M."/>
            <person name="Roberts A."/>
            <person name="Saif S."/>
            <person name="Shea T."/>
            <person name="Sisk P."/>
            <person name="Sykes S."/>
            <person name="Wortman J."/>
            <person name="Nusbaum C."/>
            <person name="Birren B."/>
        </authorList>
    </citation>
    <scope>NUCLEOTIDE SEQUENCE [LARGE SCALE GENOMIC DNA]</scope>
    <source>
        <strain evidence="12 13">NIPH 991</strain>
    </source>
</reference>
<evidence type="ECO:0000256" key="1">
    <source>
        <dbReference type="ARBA" id="ARBA00004377"/>
    </source>
</evidence>
<sequence length="160" mass="16841">MQKNRGFTLIELMVTIAVLAIIASIAAPSFSENITRQNLDNSAREILFALNEGRSRAIALRSTVVVCPNKDNAGTQITAKQCVTKTIANADSDKFIALNRVILANIADSTNVTSTVSGVVFLPMGNVESVKTFTLCAKSKSKSITVASTGASDISLGTCS</sequence>
<dbReference type="PROSITE" id="PS00409">
    <property type="entry name" value="PROKAR_NTER_METHYL"/>
    <property type="match status" value="1"/>
</dbReference>
<dbReference type="EMBL" id="APPJ01000009">
    <property type="protein sequence ID" value="ENV17951.1"/>
    <property type="molecule type" value="Genomic_DNA"/>
</dbReference>
<evidence type="ECO:0000256" key="7">
    <source>
        <dbReference type="ARBA" id="ARBA00022989"/>
    </source>
</evidence>
<proteinExistence type="inferred from homology"/>
<keyword evidence="6" id="KW-0812">Transmembrane</keyword>
<keyword evidence="13" id="KW-1185">Reference proteome</keyword>
<evidence type="ECO:0000313" key="13">
    <source>
        <dbReference type="Proteomes" id="UP000013148"/>
    </source>
</evidence>
<dbReference type="Gene3D" id="3.30.700.10">
    <property type="entry name" value="Glycoprotein, Type 4 Pilin"/>
    <property type="match status" value="1"/>
</dbReference>
<dbReference type="RefSeq" id="WP_004818636.1">
    <property type="nucleotide sequence ID" value="NZ_KB849456.1"/>
</dbReference>
<dbReference type="GO" id="GO:0005886">
    <property type="term" value="C:plasma membrane"/>
    <property type="evidence" value="ECO:0007669"/>
    <property type="project" value="UniProtKB-SubCell"/>
</dbReference>
<comment type="similarity">
    <text evidence="9">Belongs to the GSP H family.</text>
</comment>
<feature type="domain" description="General secretion pathway GspH" evidence="11">
    <location>
        <begin position="43"/>
        <end position="150"/>
    </location>
</feature>
<evidence type="ECO:0000256" key="2">
    <source>
        <dbReference type="ARBA" id="ARBA00021549"/>
    </source>
</evidence>
<evidence type="ECO:0000256" key="10">
    <source>
        <dbReference type="ARBA" id="ARBA00030775"/>
    </source>
</evidence>
<accession>N8X130</accession>
<dbReference type="InterPro" id="IPR022346">
    <property type="entry name" value="T2SS_GspH"/>
</dbReference>
<evidence type="ECO:0000259" key="11">
    <source>
        <dbReference type="Pfam" id="PF12019"/>
    </source>
</evidence>
<keyword evidence="5" id="KW-0997">Cell inner membrane</keyword>
<dbReference type="Proteomes" id="UP000013148">
    <property type="component" value="Unassembled WGS sequence"/>
</dbReference>
<evidence type="ECO:0000256" key="5">
    <source>
        <dbReference type="ARBA" id="ARBA00022519"/>
    </source>
</evidence>
<dbReference type="AlphaFoldDB" id="N8X130"/>
<dbReference type="GO" id="GO:0015628">
    <property type="term" value="P:protein secretion by the type II secretion system"/>
    <property type="evidence" value="ECO:0007669"/>
    <property type="project" value="InterPro"/>
</dbReference>
<dbReference type="GO" id="GO:0015627">
    <property type="term" value="C:type II protein secretion system complex"/>
    <property type="evidence" value="ECO:0007669"/>
    <property type="project" value="InterPro"/>
</dbReference>
<dbReference type="InterPro" id="IPR045584">
    <property type="entry name" value="Pilin-like"/>
</dbReference>
<evidence type="ECO:0000313" key="12">
    <source>
        <dbReference type="EMBL" id="ENV17951.1"/>
    </source>
</evidence>
<dbReference type="Pfam" id="PF12019">
    <property type="entry name" value="GspH"/>
    <property type="match status" value="1"/>
</dbReference>
<dbReference type="eggNOG" id="COG4970">
    <property type="taxonomic scope" value="Bacteria"/>
</dbReference>
<dbReference type="InterPro" id="IPR012902">
    <property type="entry name" value="N_methyl_site"/>
</dbReference>
<dbReference type="Pfam" id="PF07963">
    <property type="entry name" value="N_methyl"/>
    <property type="match status" value="1"/>
</dbReference>
<name>N8X130_ACIGI</name>
<keyword evidence="3" id="KW-1003">Cell membrane</keyword>
<evidence type="ECO:0000256" key="9">
    <source>
        <dbReference type="ARBA" id="ARBA00025772"/>
    </source>
</evidence>